<evidence type="ECO:0000313" key="10">
    <source>
        <dbReference type="Proteomes" id="UP000317303"/>
    </source>
</evidence>
<reference evidence="9 10" key="1">
    <citation type="submission" date="2019-07" db="EMBL/GenBank/DDBJ databases">
        <title>R&amp;d 2014.</title>
        <authorList>
            <person name="Klenk H.-P."/>
        </authorList>
    </citation>
    <scope>NUCLEOTIDE SEQUENCE [LARGE SCALE GENOMIC DNA]</scope>
    <source>
        <strain evidence="9 10">DSM 43194</strain>
    </source>
</reference>
<feature type="region of interest" description="Disordered" evidence="6">
    <location>
        <begin position="1"/>
        <end position="23"/>
    </location>
</feature>
<keyword evidence="2" id="KW-1003">Cell membrane</keyword>
<evidence type="ECO:0000256" key="4">
    <source>
        <dbReference type="ARBA" id="ARBA00022989"/>
    </source>
</evidence>
<evidence type="ECO:0000256" key="6">
    <source>
        <dbReference type="SAM" id="MobiDB-lite"/>
    </source>
</evidence>
<dbReference type="InterPro" id="IPR052027">
    <property type="entry name" value="PspC"/>
</dbReference>
<evidence type="ECO:0000313" key="9">
    <source>
        <dbReference type="EMBL" id="TWH19123.1"/>
    </source>
</evidence>
<proteinExistence type="predicted"/>
<keyword evidence="10" id="KW-1185">Reference proteome</keyword>
<evidence type="ECO:0000256" key="7">
    <source>
        <dbReference type="SAM" id="Phobius"/>
    </source>
</evidence>
<dbReference type="PANTHER" id="PTHR33885">
    <property type="entry name" value="PHAGE SHOCK PROTEIN C"/>
    <property type="match status" value="1"/>
</dbReference>
<evidence type="ECO:0000256" key="5">
    <source>
        <dbReference type="ARBA" id="ARBA00023136"/>
    </source>
</evidence>
<protein>
    <submittedName>
        <fullName evidence="9">Phage shock protein C (PspC) family protein</fullName>
    </submittedName>
</protein>
<feature type="domain" description="Phage shock protein PspC N-terminal" evidence="8">
    <location>
        <begin position="21"/>
        <end position="76"/>
    </location>
</feature>
<comment type="subcellular location">
    <subcellularLocation>
        <location evidence="1">Cell membrane</location>
        <topology evidence="1">Single-pass membrane protein</topology>
    </subcellularLocation>
</comment>
<evidence type="ECO:0000256" key="2">
    <source>
        <dbReference type="ARBA" id="ARBA00022475"/>
    </source>
</evidence>
<evidence type="ECO:0000259" key="8">
    <source>
        <dbReference type="Pfam" id="PF04024"/>
    </source>
</evidence>
<feature type="compositionally biased region" description="Basic and acidic residues" evidence="6">
    <location>
        <begin position="1"/>
        <end position="12"/>
    </location>
</feature>
<keyword evidence="5 7" id="KW-0472">Membrane</keyword>
<accession>A0A660CBI6</accession>
<dbReference type="Pfam" id="PF04024">
    <property type="entry name" value="PspC"/>
    <property type="match status" value="1"/>
</dbReference>
<comment type="caution">
    <text evidence="9">The sequence shown here is derived from an EMBL/GenBank/DDBJ whole genome shotgun (WGS) entry which is preliminary data.</text>
</comment>
<organism evidence="9 10">
    <name type="scientific">Prauserella rugosa</name>
    <dbReference type="NCBI Taxonomy" id="43354"/>
    <lineage>
        <taxon>Bacteria</taxon>
        <taxon>Bacillati</taxon>
        <taxon>Actinomycetota</taxon>
        <taxon>Actinomycetes</taxon>
        <taxon>Pseudonocardiales</taxon>
        <taxon>Pseudonocardiaceae</taxon>
        <taxon>Prauserella</taxon>
    </lineage>
</organism>
<dbReference type="InterPro" id="IPR007168">
    <property type="entry name" value="Phageshock_PspC_N"/>
</dbReference>
<keyword evidence="4 7" id="KW-1133">Transmembrane helix</keyword>
<gene>
    <name evidence="9" type="ORF">JD82_00946</name>
</gene>
<dbReference type="PANTHER" id="PTHR33885:SF3">
    <property type="entry name" value="PHAGE SHOCK PROTEIN C"/>
    <property type="match status" value="1"/>
</dbReference>
<evidence type="ECO:0000256" key="3">
    <source>
        <dbReference type="ARBA" id="ARBA00022692"/>
    </source>
</evidence>
<dbReference type="Proteomes" id="UP000317303">
    <property type="component" value="Unassembled WGS sequence"/>
</dbReference>
<keyword evidence="3 7" id="KW-0812">Transmembrane</keyword>
<name>A0A660CBI6_9PSEU</name>
<feature type="transmembrane region" description="Helical" evidence="7">
    <location>
        <begin position="51"/>
        <end position="74"/>
    </location>
</feature>
<evidence type="ECO:0000256" key="1">
    <source>
        <dbReference type="ARBA" id="ARBA00004162"/>
    </source>
</evidence>
<sequence length="79" mass="8713">MRRASLEAHRGDMNTSTSSTKLTRSRDNRVLGGVCAGLARRVGWKPRTMRIAAIASCILPGPQFLAYLALWIVMPADDR</sequence>
<dbReference type="GO" id="GO:0005886">
    <property type="term" value="C:plasma membrane"/>
    <property type="evidence" value="ECO:0007669"/>
    <property type="project" value="UniProtKB-SubCell"/>
</dbReference>
<dbReference type="EMBL" id="VLJV01000001">
    <property type="protein sequence ID" value="TWH19123.1"/>
    <property type="molecule type" value="Genomic_DNA"/>
</dbReference>
<dbReference type="AlphaFoldDB" id="A0A660CBI6"/>